<sequence length="207" mass="24073">MLVASRDRFLPTVINTLVLSKNDYFYYIHRDVYDQAVILADKYTKESLMSIIEPQHNLSAIHYFYEQAPYPIHILAVFLGIVDSGLSEDMEVLTGALHVITAATNIKSYVEVNKELRKTLQFSLYIQEEYEMAWERFFITSIPYDERHTAPVQEVLPVEAPAHSEPTMDYYNPQDNVPSEKDIENMLKETKALEKEKLKNILYVEES</sequence>
<dbReference type="RefSeq" id="WP_212695809.1">
    <property type="nucleotide sequence ID" value="NZ_CP058649.1"/>
</dbReference>
<protein>
    <submittedName>
        <fullName evidence="1">Uncharacterized protein</fullName>
    </submittedName>
</protein>
<keyword evidence="2" id="KW-1185">Reference proteome</keyword>
<organism evidence="1 2">
    <name type="scientific">Vallitalea pronyensis</name>
    <dbReference type="NCBI Taxonomy" id="1348613"/>
    <lineage>
        <taxon>Bacteria</taxon>
        <taxon>Bacillati</taxon>
        <taxon>Bacillota</taxon>
        <taxon>Clostridia</taxon>
        <taxon>Lachnospirales</taxon>
        <taxon>Vallitaleaceae</taxon>
        <taxon>Vallitalea</taxon>
    </lineage>
</organism>
<proteinExistence type="predicted"/>
<dbReference type="EMBL" id="CP058649">
    <property type="protein sequence ID" value="QUI25109.1"/>
    <property type="molecule type" value="Genomic_DNA"/>
</dbReference>
<reference evidence="1" key="1">
    <citation type="submission" date="2020-07" db="EMBL/GenBank/DDBJ databases">
        <title>Vallitalea pronyensis genome.</title>
        <authorList>
            <person name="Postec A."/>
        </authorList>
    </citation>
    <scope>NUCLEOTIDE SEQUENCE</scope>
    <source>
        <strain evidence="1">FatNI3</strain>
    </source>
</reference>
<dbReference type="AlphaFoldDB" id="A0A8J8SJ46"/>
<gene>
    <name evidence="1" type="ORF">HZI73_23665</name>
</gene>
<name>A0A8J8SJ46_9FIRM</name>
<dbReference type="Proteomes" id="UP000683246">
    <property type="component" value="Chromosome"/>
</dbReference>
<dbReference type="KEGG" id="vpy:HZI73_23665"/>
<accession>A0A8J8SJ46</accession>
<evidence type="ECO:0000313" key="1">
    <source>
        <dbReference type="EMBL" id="QUI25109.1"/>
    </source>
</evidence>
<evidence type="ECO:0000313" key="2">
    <source>
        <dbReference type="Proteomes" id="UP000683246"/>
    </source>
</evidence>